<evidence type="ECO:0000313" key="2">
    <source>
        <dbReference type="Proteomes" id="UP000620559"/>
    </source>
</evidence>
<organism evidence="1 2">
    <name type="scientific">Plectonema cf. radiosum LEGE 06105</name>
    <dbReference type="NCBI Taxonomy" id="945769"/>
    <lineage>
        <taxon>Bacteria</taxon>
        <taxon>Bacillati</taxon>
        <taxon>Cyanobacteriota</taxon>
        <taxon>Cyanophyceae</taxon>
        <taxon>Oscillatoriophycideae</taxon>
        <taxon>Oscillatoriales</taxon>
        <taxon>Microcoleaceae</taxon>
        <taxon>Plectonema</taxon>
    </lineage>
</organism>
<evidence type="ECO:0000313" key="1">
    <source>
        <dbReference type="EMBL" id="MBE9211744.1"/>
    </source>
</evidence>
<keyword evidence="2" id="KW-1185">Reference proteome</keyword>
<accession>A0A8J7F5K9</accession>
<name>A0A8J7F5K9_9CYAN</name>
<reference evidence="1" key="1">
    <citation type="submission" date="2020-10" db="EMBL/GenBank/DDBJ databases">
        <authorList>
            <person name="Castelo-Branco R."/>
            <person name="Eusebio N."/>
            <person name="Adriana R."/>
            <person name="Vieira A."/>
            <person name="Brugerolle De Fraissinette N."/>
            <person name="Rezende De Castro R."/>
            <person name="Schneider M.P."/>
            <person name="Vasconcelos V."/>
            <person name="Leao P.N."/>
        </authorList>
    </citation>
    <scope>NUCLEOTIDE SEQUENCE</scope>
    <source>
        <strain evidence="1">LEGE 06105</strain>
    </source>
</reference>
<dbReference type="AlphaFoldDB" id="A0A8J7F5K9"/>
<dbReference type="RefSeq" id="WP_193917000.1">
    <property type="nucleotide sequence ID" value="NZ_JADEWL010000006.1"/>
</dbReference>
<dbReference type="Proteomes" id="UP000620559">
    <property type="component" value="Unassembled WGS sequence"/>
</dbReference>
<dbReference type="EMBL" id="JADEWL010000006">
    <property type="protein sequence ID" value="MBE9211744.1"/>
    <property type="molecule type" value="Genomic_DNA"/>
</dbReference>
<gene>
    <name evidence="1" type="ORF">IQ247_03265</name>
</gene>
<proteinExistence type="predicted"/>
<comment type="caution">
    <text evidence="1">The sequence shown here is derived from an EMBL/GenBank/DDBJ whole genome shotgun (WGS) entry which is preliminary data.</text>
</comment>
<sequence length="55" mass="6428">MQSTMKRTKNLAQSDLSDFVFEPGNLFQGGYRMECKMQEYHHRLICHGCRNTMSA</sequence>
<protein>
    <submittedName>
        <fullName evidence="1">Uncharacterized protein</fullName>
    </submittedName>
</protein>